<comment type="subcellular location">
    <subcellularLocation>
        <location evidence="1">Secreted</location>
    </subcellularLocation>
</comment>
<keyword evidence="5" id="KW-0732">Signal</keyword>
<evidence type="ECO:0000313" key="8">
    <source>
        <dbReference type="Proteomes" id="UP000001593"/>
    </source>
</evidence>
<evidence type="ECO:0000256" key="6">
    <source>
        <dbReference type="ARBA" id="ARBA00023002"/>
    </source>
</evidence>
<dbReference type="GO" id="GO:0006979">
    <property type="term" value="P:response to oxidative stress"/>
    <property type="evidence" value="ECO:0007669"/>
    <property type="project" value="InterPro"/>
</dbReference>
<dbReference type="SUPFAM" id="SSF52833">
    <property type="entry name" value="Thioredoxin-like"/>
    <property type="match status" value="1"/>
</dbReference>
<keyword evidence="6" id="KW-0560">Oxidoreductase</keyword>
<dbReference type="GO" id="GO:0004601">
    <property type="term" value="F:peroxidase activity"/>
    <property type="evidence" value="ECO:0007669"/>
    <property type="project" value="UniProtKB-KW"/>
</dbReference>
<organism evidence="7 8">
    <name type="scientific">Nematostella vectensis</name>
    <name type="common">Starlet sea anemone</name>
    <dbReference type="NCBI Taxonomy" id="45351"/>
    <lineage>
        <taxon>Eukaryota</taxon>
        <taxon>Metazoa</taxon>
        <taxon>Cnidaria</taxon>
        <taxon>Anthozoa</taxon>
        <taxon>Hexacorallia</taxon>
        <taxon>Actiniaria</taxon>
        <taxon>Edwardsiidae</taxon>
        <taxon>Nematostella</taxon>
    </lineage>
</organism>
<dbReference type="PROSITE" id="PS51355">
    <property type="entry name" value="GLUTATHIONE_PEROXID_3"/>
    <property type="match status" value="1"/>
</dbReference>
<keyword evidence="3" id="KW-0964">Secreted</keyword>
<dbReference type="PhylomeDB" id="A7SDY6"/>
<evidence type="ECO:0000256" key="5">
    <source>
        <dbReference type="ARBA" id="ARBA00022729"/>
    </source>
</evidence>
<dbReference type="PANTHER" id="PTHR11592:SF88">
    <property type="entry name" value="GLUTATHIONE PEROXIDASE-RELATED"/>
    <property type="match status" value="1"/>
</dbReference>
<keyword evidence="4" id="KW-0575">Peroxidase</keyword>
<dbReference type="eggNOG" id="KOG1651">
    <property type="taxonomic scope" value="Eukaryota"/>
</dbReference>
<reference evidence="7 8" key="1">
    <citation type="journal article" date="2007" name="Science">
        <title>Sea anemone genome reveals ancestral eumetazoan gene repertoire and genomic organization.</title>
        <authorList>
            <person name="Putnam N.H."/>
            <person name="Srivastava M."/>
            <person name="Hellsten U."/>
            <person name="Dirks B."/>
            <person name="Chapman J."/>
            <person name="Salamov A."/>
            <person name="Terry A."/>
            <person name="Shapiro H."/>
            <person name="Lindquist E."/>
            <person name="Kapitonov V.V."/>
            <person name="Jurka J."/>
            <person name="Genikhovich G."/>
            <person name="Grigoriev I.V."/>
            <person name="Lucas S.M."/>
            <person name="Steele R.E."/>
            <person name="Finnerty J.R."/>
            <person name="Technau U."/>
            <person name="Martindale M.Q."/>
            <person name="Rokhsar D.S."/>
        </authorList>
    </citation>
    <scope>NUCLEOTIDE SEQUENCE [LARGE SCALE GENOMIC DNA]</scope>
    <source>
        <strain evidence="8">CH2 X CH6</strain>
    </source>
</reference>
<dbReference type="EMBL" id="DS469633">
    <property type="protein sequence ID" value="EDO38093.1"/>
    <property type="molecule type" value="Genomic_DNA"/>
</dbReference>
<dbReference type="OMA" id="HRTIYEF"/>
<dbReference type="InParanoid" id="A7SDY6"/>
<feature type="non-terminal residue" evidence="7">
    <location>
        <position position="94"/>
    </location>
</feature>
<dbReference type="GO" id="GO:0005576">
    <property type="term" value="C:extracellular region"/>
    <property type="evidence" value="ECO:0007669"/>
    <property type="project" value="UniProtKB-SubCell"/>
</dbReference>
<name>A7SDY6_NEMVE</name>
<feature type="non-terminal residue" evidence="7">
    <location>
        <position position="1"/>
    </location>
</feature>
<keyword evidence="8" id="KW-1185">Reference proteome</keyword>
<dbReference type="Gene3D" id="3.40.30.10">
    <property type="entry name" value="Glutaredoxin"/>
    <property type="match status" value="1"/>
</dbReference>
<dbReference type="InterPro" id="IPR000889">
    <property type="entry name" value="Glutathione_peroxidase"/>
</dbReference>
<sequence length="94" mass="10371">NYTSKDLDAKVHPLNVYRDHVVLVVNVATFSRFADQYNDLNKLMDEVPGNKEGKCGLIVLAFPSNQIGFKEPARSAAQLRTALMYVSPGNGFSP</sequence>
<dbReference type="PANTHER" id="PTHR11592">
    <property type="entry name" value="GLUTATHIONE PEROXIDASE"/>
    <property type="match status" value="1"/>
</dbReference>
<protein>
    <recommendedName>
        <fullName evidence="9">Glutathione peroxidase</fullName>
    </recommendedName>
</protein>
<dbReference type="Proteomes" id="UP000001593">
    <property type="component" value="Unassembled WGS sequence"/>
</dbReference>
<evidence type="ECO:0008006" key="9">
    <source>
        <dbReference type="Google" id="ProtNLM"/>
    </source>
</evidence>
<evidence type="ECO:0000256" key="4">
    <source>
        <dbReference type="ARBA" id="ARBA00022559"/>
    </source>
</evidence>
<evidence type="ECO:0000256" key="2">
    <source>
        <dbReference type="ARBA" id="ARBA00006926"/>
    </source>
</evidence>
<gene>
    <name evidence="7" type="ORF">NEMVEDRAFT_v1g114609</name>
</gene>
<dbReference type="InterPro" id="IPR036249">
    <property type="entry name" value="Thioredoxin-like_sf"/>
</dbReference>
<comment type="similarity">
    <text evidence="2">Belongs to the glutathione peroxidase family.</text>
</comment>
<dbReference type="HOGENOM" id="CLU_029507_6_3_1"/>
<dbReference type="Pfam" id="PF00255">
    <property type="entry name" value="GSHPx"/>
    <property type="match status" value="1"/>
</dbReference>
<dbReference type="STRING" id="45351.A7SDY6"/>
<evidence type="ECO:0000256" key="1">
    <source>
        <dbReference type="ARBA" id="ARBA00004613"/>
    </source>
</evidence>
<evidence type="ECO:0000313" key="7">
    <source>
        <dbReference type="EMBL" id="EDO38093.1"/>
    </source>
</evidence>
<accession>A7SDY6</accession>
<dbReference type="AlphaFoldDB" id="A7SDY6"/>
<evidence type="ECO:0000256" key="3">
    <source>
        <dbReference type="ARBA" id="ARBA00022525"/>
    </source>
</evidence>
<proteinExistence type="inferred from homology"/>